<comment type="caution">
    <text evidence="1">The sequence shown here is derived from an EMBL/GenBank/DDBJ whole genome shotgun (WGS) entry which is preliminary data.</text>
</comment>
<keyword evidence="2" id="KW-1185">Reference proteome</keyword>
<protein>
    <submittedName>
        <fullName evidence="1">Uncharacterized protein</fullName>
    </submittedName>
</protein>
<sequence length="72" mass="8015">MDGRHPSGRCREANEGSPIVLISPMQRFVACGWKKSDSALIYTWALSINQDQVTPTGPERYEFIATVLAFSL</sequence>
<organism evidence="1 2">
    <name type="scientific">Rhynchophorus ferrugineus</name>
    <name type="common">Red palm weevil</name>
    <name type="synonym">Curculio ferrugineus</name>
    <dbReference type="NCBI Taxonomy" id="354439"/>
    <lineage>
        <taxon>Eukaryota</taxon>
        <taxon>Metazoa</taxon>
        <taxon>Ecdysozoa</taxon>
        <taxon>Arthropoda</taxon>
        <taxon>Hexapoda</taxon>
        <taxon>Insecta</taxon>
        <taxon>Pterygota</taxon>
        <taxon>Neoptera</taxon>
        <taxon>Endopterygota</taxon>
        <taxon>Coleoptera</taxon>
        <taxon>Polyphaga</taxon>
        <taxon>Cucujiformia</taxon>
        <taxon>Curculionidae</taxon>
        <taxon>Dryophthorinae</taxon>
        <taxon>Rhynchophorus</taxon>
    </lineage>
</organism>
<reference evidence="1" key="1">
    <citation type="submission" date="2020-08" db="EMBL/GenBank/DDBJ databases">
        <title>Genome sequencing and assembly of the red palm weevil Rhynchophorus ferrugineus.</title>
        <authorList>
            <person name="Dias G.B."/>
            <person name="Bergman C.M."/>
            <person name="Manee M."/>
        </authorList>
    </citation>
    <scope>NUCLEOTIDE SEQUENCE</scope>
    <source>
        <strain evidence="1">AA-2017</strain>
        <tissue evidence="1">Whole larva</tissue>
    </source>
</reference>
<accession>A0A834IJR8</accession>
<dbReference type="AlphaFoldDB" id="A0A834IJR8"/>
<name>A0A834IJR8_RHYFE</name>
<evidence type="ECO:0000313" key="1">
    <source>
        <dbReference type="EMBL" id="KAF7280686.1"/>
    </source>
</evidence>
<dbReference type="EMBL" id="JAACXV010000278">
    <property type="protein sequence ID" value="KAF7280686.1"/>
    <property type="molecule type" value="Genomic_DNA"/>
</dbReference>
<evidence type="ECO:0000313" key="2">
    <source>
        <dbReference type="Proteomes" id="UP000625711"/>
    </source>
</evidence>
<gene>
    <name evidence="1" type="ORF">GWI33_005651</name>
</gene>
<dbReference type="Proteomes" id="UP000625711">
    <property type="component" value="Unassembled WGS sequence"/>
</dbReference>
<proteinExistence type="predicted"/>